<dbReference type="PANTHER" id="PTHR43685:SF3">
    <property type="entry name" value="SLR2126 PROTEIN"/>
    <property type="match status" value="1"/>
</dbReference>
<dbReference type="InterPro" id="IPR029044">
    <property type="entry name" value="Nucleotide-diphossugar_trans"/>
</dbReference>
<accession>A0A7X1B623</accession>
<proteinExistence type="predicted"/>
<keyword evidence="1" id="KW-0808">Transferase</keyword>
<dbReference type="SUPFAM" id="SSF53448">
    <property type="entry name" value="Nucleotide-diphospho-sugar transferases"/>
    <property type="match status" value="1"/>
</dbReference>
<organism evidence="1 2">
    <name type="scientific">Pelagicoccus albus</name>
    <dbReference type="NCBI Taxonomy" id="415222"/>
    <lineage>
        <taxon>Bacteria</taxon>
        <taxon>Pseudomonadati</taxon>
        <taxon>Verrucomicrobiota</taxon>
        <taxon>Opitutia</taxon>
        <taxon>Puniceicoccales</taxon>
        <taxon>Pelagicoccaceae</taxon>
        <taxon>Pelagicoccus</taxon>
    </lineage>
</organism>
<dbReference type="EMBL" id="JACHVC010000008">
    <property type="protein sequence ID" value="MBC2606267.1"/>
    <property type="molecule type" value="Genomic_DNA"/>
</dbReference>
<dbReference type="AlphaFoldDB" id="A0A7X1B623"/>
<keyword evidence="2" id="KW-1185">Reference proteome</keyword>
<name>A0A7X1B623_9BACT</name>
<gene>
    <name evidence="1" type="ORF">H5P27_09425</name>
</gene>
<evidence type="ECO:0000313" key="1">
    <source>
        <dbReference type="EMBL" id="MBC2606267.1"/>
    </source>
</evidence>
<dbReference type="Gene3D" id="3.90.550.10">
    <property type="entry name" value="Spore Coat Polysaccharide Biosynthesis Protein SpsA, Chain A"/>
    <property type="match status" value="1"/>
</dbReference>
<comment type="caution">
    <text evidence="1">The sequence shown here is derived from an EMBL/GenBank/DDBJ whole genome shotgun (WGS) entry which is preliminary data.</text>
</comment>
<dbReference type="Pfam" id="PF13641">
    <property type="entry name" value="Glyco_tranf_2_3"/>
    <property type="match status" value="1"/>
</dbReference>
<dbReference type="GO" id="GO:0016740">
    <property type="term" value="F:transferase activity"/>
    <property type="evidence" value="ECO:0007669"/>
    <property type="project" value="UniProtKB-KW"/>
</dbReference>
<sequence>MKVFVVICSVNRPPVLHRTVEALGNQELRADRVVVSVGKESDALDATRELEGVEVYCSPRLGSSSQRNYGLEILSDLDDAVVVFLDDDVVLESRYLLKVKQLFQASPELMGMSAEVLVNGNVSWEEGISALQESGVVDQRPAAVRSSGKDWICHGCNMAFRGSILKVEQFDENLPLYSYAEDYDISIRVAKHGVVGKVDSGLGAVHLEYREGRVSEFRRGYSIVANNLYFLRKGVCHIPLWKGYLRFAAVIVFKESLLDLLAHLRKGAQQADYWGRFKGRLAAMGDILLCRSHPKRVLELGVHR</sequence>
<dbReference type="InterPro" id="IPR050834">
    <property type="entry name" value="Glycosyltransf_2"/>
</dbReference>
<dbReference type="RefSeq" id="WP_185660153.1">
    <property type="nucleotide sequence ID" value="NZ_CAWPOO010000008.1"/>
</dbReference>
<dbReference type="Proteomes" id="UP000526501">
    <property type="component" value="Unassembled WGS sequence"/>
</dbReference>
<dbReference type="PANTHER" id="PTHR43685">
    <property type="entry name" value="GLYCOSYLTRANSFERASE"/>
    <property type="match status" value="1"/>
</dbReference>
<evidence type="ECO:0000313" key="2">
    <source>
        <dbReference type="Proteomes" id="UP000526501"/>
    </source>
</evidence>
<reference evidence="1 2" key="1">
    <citation type="submission" date="2020-07" db="EMBL/GenBank/DDBJ databases">
        <authorList>
            <person name="Feng X."/>
        </authorList>
    </citation>
    <scope>NUCLEOTIDE SEQUENCE [LARGE SCALE GENOMIC DNA]</scope>
    <source>
        <strain evidence="1 2">JCM23202</strain>
    </source>
</reference>
<protein>
    <submittedName>
        <fullName evidence="1">Glycosyltransferase</fullName>
    </submittedName>
</protein>